<organism evidence="6 7">
    <name type="scientific">Candidatus Chazhemtobacterium aquaticus</name>
    <dbReference type="NCBI Taxonomy" id="2715735"/>
    <lineage>
        <taxon>Bacteria</taxon>
        <taxon>Candidatus Chazhemtobacteraceae</taxon>
        <taxon>Candidatus Chazhemtobacterium</taxon>
    </lineage>
</organism>
<dbReference type="GO" id="GO:0015628">
    <property type="term" value="P:protein secretion by the type II secretion system"/>
    <property type="evidence" value="ECO:0007669"/>
    <property type="project" value="InterPro"/>
</dbReference>
<dbReference type="KEGG" id="caqa:MICH65_0684"/>
<gene>
    <name evidence="6" type="ORF">MICH65_0684</name>
</gene>
<keyword evidence="7" id="KW-1185">Reference proteome</keyword>
<reference evidence="7" key="1">
    <citation type="journal article" date="2020" name="Microorganisms">
        <title>Complete Genome of a Member of a New Bacterial Lineage in the Microgenomates Group Reveals an Unusual Nucleotide Composition Disparity Between Two Strands of DNA and Limited Metabolic Potential.</title>
        <authorList>
            <person name="Kadnikov V.V."/>
            <person name="Mardanov A.V."/>
            <person name="Beletsky A.V."/>
            <person name="Karnachuk O.V."/>
            <person name="Ravin N.V."/>
        </authorList>
    </citation>
    <scope>NUCLEOTIDE SEQUENCE [LARGE SCALE GENOMIC DNA]</scope>
</reference>
<dbReference type="PANTHER" id="PTHR30093:SF44">
    <property type="entry name" value="TYPE II SECRETION SYSTEM CORE PROTEIN G"/>
    <property type="match status" value="1"/>
</dbReference>
<dbReference type="PRINTS" id="PR00813">
    <property type="entry name" value="BCTERIALGSPG"/>
</dbReference>
<dbReference type="GO" id="GO:0015627">
    <property type="term" value="C:type II protein secretion system complex"/>
    <property type="evidence" value="ECO:0007669"/>
    <property type="project" value="InterPro"/>
</dbReference>
<dbReference type="EMBL" id="CP047901">
    <property type="protein sequence ID" value="QHO63665.1"/>
    <property type="molecule type" value="Genomic_DNA"/>
</dbReference>
<keyword evidence="4" id="KW-1133">Transmembrane helix</keyword>
<dbReference type="InterPro" id="IPR000983">
    <property type="entry name" value="Bac_GSPG_pilin"/>
</dbReference>
<dbReference type="NCBIfam" id="TIGR02532">
    <property type="entry name" value="IV_pilin_GFxxxE"/>
    <property type="match status" value="1"/>
</dbReference>
<keyword evidence="3" id="KW-0812">Transmembrane</keyword>
<sequence>MRFKDVKGFTLMEILVAMAIMGILASVGYAAYAVSLEKSRDAGRKSDLSQIARALEAYNNDYGVYPRACTGGVVGGCNDGDDACAWGEAFETTDKIYMKQLPVDPKNDWTYIYLTSTDQRSYQLYTRLENERDPNWVEYTQSCTAIGEACTYGMSSANVDLEPPLSTEPC</sequence>
<dbReference type="Gene3D" id="3.30.700.10">
    <property type="entry name" value="Glycoprotein, Type 4 Pilin"/>
    <property type="match status" value="1"/>
</dbReference>
<evidence type="ECO:0000256" key="2">
    <source>
        <dbReference type="ARBA" id="ARBA00022481"/>
    </source>
</evidence>
<evidence type="ECO:0000256" key="3">
    <source>
        <dbReference type="ARBA" id="ARBA00022692"/>
    </source>
</evidence>
<dbReference type="SUPFAM" id="SSF54523">
    <property type="entry name" value="Pili subunits"/>
    <property type="match status" value="1"/>
</dbReference>
<evidence type="ECO:0000256" key="1">
    <source>
        <dbReference type="ARBA" id="ARBA00004167"/>
    </source>
</evidence>
<evidence type="ECO:0000313" key="7">
    <source>
        <dbReference type="Proteomes" id="UP000463983"/>
    </source>
</evidence>
<evidence type="ECO:0000313" key="6">
    <source>
        <dbReference type="EMBL" id="QHO63665.1"/>
    </source>
</evidence>
<dbReference type="Proteomes" id="UP000463983">
    <property type="component" value="Chromosome"/>
</dbReference>
<name>A0A857N5Y3_9BACT</name>
<dbReference type="GO" id="GO:0016020">
    <property type="term" value="C:membrane"/>
    <property type="evidence" value="ECO:0007669"/>
    <property type="project" value="UniProtKB-SubCell"/>
</dbReference>
<dbReference type="RefSeq" id="WP_161932035.1">
    <property type="nucleotide sequence ID" value="NZ_CP047901.1"/>
</dbReference>
<protein>
    <submittedName>
        <fullName evidence="6">Type IV pilus assembly protein PilE</fullName>
    </submittedName>
</protein>
<proteinExistence type="predicted"/>
<dbReference type="InterPro" id="IPR012902">
    <property type="entry name" value="N_methyl_site"/>
</dbReference>
<accession>A0A857N5Y3</accession>
<evidence type="ECO:0000256" key="5">
    <source>
        <dbReference type="ARBA" id="ARBA00023136"/>
    </source>
</evidence>
<keyword evidence="2" id="KW-0488">Methylation</keyword>
<dbReference type="Pfam" id="PF07963">
    <property type="entry name" value="N_methyl"/>
    <property type="match status" value="1"/>
</dbReference>
<dbReference type="AlphaFoldDB" id="A0A857N5Y3"/>
<dbReference type="PANTHER" id="PTHR30093">
    <property type="entry name" value="GENERAL SECRETION PATHWAY PROTEIN G"/>
    <property type="match status" value="1"/>
</dbReference>
<comment type="subcellular location">
    <subcellularLocation>
        <location evidence="1">Membrane</location>
        <topology evidence="1">Single-pass membrane protein</topology>
    </subcellularLocation>
</comment>
<dbReference type="InterPro" id="IPR045584">
    <property type="entry name" value="Pilin-like"/>
</dbReference>
<evidence type="ECO:0000256" key="4">
    <source>
        <dbReference type="ARBA" id="ARBA00022989"/>
    </source>
</evidence>
<keyword evidence="5" id="KW-0472">Membrane</keyword>